<keyword evidence="2" id="KW-1185">Reference proteome</keyword>
<dbReference type="Proteomes" id="UP000805193">
    <property type="component" value="Unassembled WGS sequence"/>
</dbReference>
<sequence>MVRQEIPMPPGVTSSLWLDDPIDGTLEKDVPNSMLGIVATTQFTEVLWNQIRPTLPSKKKTSAKEGTVVILGEQLIPEKHKLILQRGPKFSFEPVLNRVEKLGISRSVPRQVPEEEKQRCIAECVDVLARTEGRPTRSRALEL</sequence>
<accession>A0AC60QL08</accession>
<evidence type="ECO:0000313" key="2">
    <source>
        <dbReference type="Proteomes" id="UP000805193"/>
    </source>
</evidence>
<feature type="non-terminal residue" evidence="1">
    <location>
        <position position="143"/>
    </location>
</feature>
<gene>
    <name evidence="1" type="ORF">HPB47_018343</name>
</gene>
<reference evidence="1 2" key="1">
    <citation type="journal article" date="2020" name="Cell">
        <title>Large-Scale Comparative Analyses of Tick Genomes Elucidate Their Genetic Diversity and Vector Capacities.</title>
        <authorList>
            <consortium name="Tick Genome and Microbiome Consortium (TIGMIC)"/>
            <person name="Jia N."/>
            <person name="Wang J."/>
            <person name="Shi W."/>
            <person name="Du L."/>
            <person name="Sun Y."/>
            <person name="Zhan W."/>
            <person name="Jiang J.F."/>
            <person name="Wang Q."/>
            <person name="Zhang B."/>
            <person name="Ji P."/>
            <person name="Bell-Sakyi L."/>
            <person name="Cui X.M."/>
            <person name="Yuan T.T."/>
            <person name="Jiang B.G."/>
            <person name="Yang W.F."/>
            <person name="Lam T.T."/>
            <person name="Chang Q.C."/>
            <person name="Ding S.J."/>
            <person name="Wang X.J."/>
            <person name="Zhu J.G."/>
            <person name="Ruan X.D."/>
            <person name="Zhao L."/>
            <person name="Wei J.T."/>
            <person name="Ye R.Z."/>
            <person name="Que T.C."/>
            <person name="Du C.H."/>
            <person name="Zhou Y.H."/>
            <person name="Cheng J.X."/>
            <person name="Dai P.F."/>
            <person name="Guo W.B."/>
            <person name="Han X.H."/>
            <person name="Huang E.J."/>
            <person name="Li L.F."/>
            <person name="Wei W."/>
            <person name="Gao Y.C."/>
            <person name="Liu J.Z."/>
            <person name="Shao H.Z."/>
            <person name="Wang X."/>
            <person name="Wang C.C."/>
            <person name="Yang T.C."/>
            <person name="Huo Q.B."/>
            <person name="Li W."/>
            <person name="Chen H.Y."/>
            <person name="Chen S.E."/>
            <person name="Zhou L.G."/>
            <person name="Ni X.B."/>
            <person name="Tian J.H."/>
            <person name="Sheng Y."/>
            <person name="Liu T."/>
            <person name="Pan Y.S."/>
            <person name="Xia L.Y."/>
            <person name="Li J."/>
            <person name="Zhao F."/>
            <person name="Cao W.C."/>
        </authorList>
    </citation>
    <scope>NUCLEOTIDE SEQUENCE [LARGE SCALE GENOMIC DNA]</scope>
    <source>
        <strain evidence="1">Iper-2018</strain>
    </source>
</reference>
<proteinExistence type="predicted"/>
<dbReference type="EMBL" id="JABSTQ010007433">
    <property type="protein sequence ID" value="KAG0435732.1"/>
    <property type="molecule type" value="Genomic_DNA"/>
</dbReference>
<name>A0AC60QL08_IXOPE</name>
<protein>
    <submittedName>
        <fullName evidence="1">Uncharacterized protein</fullName>
    </submittedName>
</protein>
<evidence type="ECO:0000313" key="1">
    <source>
        <dbReference type="EMBL" id="KAG0435732.1"/>
    </source>
</evidence>
<organism evidence="1 2">
    <name type="scientific">Ixodes persulcatus</name>
    <name type="common">Taiga tick</name>
    <dbReference type="NCBI Taxonomy" id="34615"/>
    <lineage>
        <taxon>Eukaryota</taxon>
        <taxon>Metazoa</taxon>
        <taxon>Ecdysozoa</taxon>
        <taxon>Arthropoda</taxon>
        <taxon>Chelicerata</taxon>
        <taxon>Arachnida</taxon>
        <taxon>Acari</taxon>
        <taxon>Parasitiformes</taxon>
        <taxon>Ixodida</taxon>
        <taxon>Ixodoidea</taxon>
        <taxon>Ixodidae</taxon>
        <taxon>Ixodinae</taxon>
        <taxon>Ixodes</taxon>
    </lineage>
</organism>
<comment type="caution">
    <text evidence="1">The sequence shown here is derived from an EMBL/GenBank/DDBJ whole genome shotgun (WGS) entry which is preliminary data.</text>
</comment>